<keyword evidence="2" id="KW-1003">Cell membrane</keyword>
<dbReference type="SUPFAM" id="SSF53850">
    <property type="entry name" value="Periplasmic binding protein-like II"/>
    <property type="match status" value="1"/>
</dbReference>
<evidence type="ECO:0000256" key="3">
    <source>
        <dbReference type="ARBA" id="ARBA00022692"/>
    </source>
</evidence>
<dbReference type="PANTHER" id="PTHR42643:SF38">
    <property type="entry name" value="IONOTROPIC RECEPTOR 100A"/>
    <property type="match status" value="1"/>
</dbReference>
<dbReference type="AlphaFoldDB" id="A0A0K2D6R5"/>
<feature type="transmembrane region" description="Helical" evidence="8">
    <location>
        <begin position="461"/>
        <end position="484"/>
    </location>
</feature>
<keyword evidence="3 8" id="KW-0812">Transmembrane</keyword>
<feature type="transmembrane region" description="Helical" evidence="8">
    <location>
        <begin position="206"/>
        <end position="224"/>
    </location>
</feature>
<keyword evidence="7" id="KW-0325">Glycoprotein</keyword>
<comment type="subcellular location">
    <subcellularLocation>
        <location evidence="1">Cell membrane</location>
        <topology evidence="1">Multi-pass membrane protein</topology>
    </subcellularLocation>
</comment>
<keyword evidence="6 9" id="KW-0675">Receptor</keyword>
<name>A0A0K2D6R5_LOCMI</name>
<evidence type="ECO:0000256" key="7">
    <source>
        <dbReference type="ARBA" id="ARBA00023180"/>
    </source>
</evidence>
<evidence type="ECO:0000256" key="8">
    <source>
        <dbReference type="SAM" id="Phobius"/>
    </source>
</evidence>
<dbReference type="PANTHER" id="PTHR42643">
    <property type="entry name" value="IONOTROPIC RECEPTOR 20A-RELATED"/>
    <property type="match status" value="1"/>
</dbReference>
<evidence type="ECO:0000256" key="4">
    <source>
        <dbReference type="ARBA" id="ARBA00022989"/>
    </source>
</evidence>
<organism evidence="9">
    <name type="scientific">Locusta migratoria</name>
    <name type="common">Migratory locust</name>
    <dbReference type="NCBI Taxonomy" id="7004"/>
    <lineage>
        <taxon>Eukaryota</taxon>
        <taxon>Metazoa</taxon>
        <taxon>Ecdysozoa</taxon>
        <taxon>Arthropoda</taxon>
        <taxon>Hexapoda</taxon>
        <taxon>Insecta</taxon>
        <taxon>Pterygota</taxon>
        <taxon>Neoptera</taxon>
        <taxon>Polyneoptera</taxon>
        <taxon>Orthoptera</taxon>
        <taxon>Caelifera</taxon>
        <taxon>Acrididea</taxon>
        <taxon>Acridomorpha</taxon>
        <taxon>Acridoidea</taxon>
        <taxon>Acrididae</taxon>
        <taxon>Oedipodinae</taxon>
        <taxon>Locusta</taxon>
    </lineage>
</organism>
<proteinExistence type="evidence at transcript level"/>
<reference evidence="9" key="1">
    <citation type="journal article" date="2015" name="Cell. Mol. Life Sci.">
        <title>Identification and functional analysis of olfactory receptor family reveal unusual characteristics of the olfactory system in the migratory locust.</title>
        <authorList>
            <person name="Wang Z."/>
            <person name="Yang P."/>
            <person name="Chen D."/>
            <person name="Jiang F."/>
            <person name="Li Y."/>
            <person name="Wang X."/>
            <person name="Kang L."/>
        </authorList>
    </citation>
    <scope>NUCLEOTIDE SEQUENCE</scope>
</reference>
<keyword evidence="5 8" id="KW-0472">Membrane</keyword>
<keyword evidence="4 8" id="KW-1133">Transmembrane helix</keyword>
<dbReference type="GO" id="GO:0005886">
    <property type="term" value="C:plasma membrane"/>
    <property type="evidence" value="ECO:0007669"/>
    <property type="project" value="UniProtKB-SubCell"/>
</dbReference>
<gene>
    <name evidence="9" type="primary">IR9</name>
</gene>
<dbReference type="EMBL" id="KT279124">
    <property type="protein sequence ID" value="ALA15326.1"/>
    <property type="molecule type" value="mRNA"/>
</dbReference>
<protein>
    <submittedName>
        <fullName evidence="9">Ionotropic receptor 9</fullName>
    </submittedName>
</protein>
<evidence type="ECO:0000256" key="1">
    <source>
        <dbReference type="ARBA" id="ARBA00004651"/>
    </source>
</evidence>
<evidence type="ECO:0000256" key="5">
    <source>
        <dbReference type="ARBA" id="ARBA00023136"/>
    </source>
</evidence>
<feature type="transmembrane region" description="Helical" evidence="8">
    <location>
        <begin position="256"/>
        <end position="272"/>
    </location>
</feature>
<evidence type="ECO:0000256" key="2">
    <source>
        <dbReference type="ARBA" id="ARBA00022475"/>
    </source>
</evidence>
<sequence length="493" mass="55897">MQLHPSPCENWTEPHVWIHYPYRKENPMLRVPASQFVVVETLATTHRYWNLEGAHISAVMYPAYPTAMPAGQREINTKTCDGDTTGYIELHANSVRIFKYVRGSDHFLRLTLEEKLNARVVARYPKDENFVEGEELPNGQLTGALAEMASGQAQLGLNLRFVRPLPTPEILYLQPVCSFARVGIAVARAPLAPLHVAIMRSFDLKVWFSVAAFYILSAMIWSLLTSSINYKSVLQEIQKFLLIGCGSFAQSPSQKFFASACAIFSLIIVTIFQEKEKERKGEEEIRKELGKTNGSLVNVLTTPVYDRDINTANELLQSGLPIATNRTSLIHMFQLAAEGSPVMTELCKHMKPTDKHNLTELLFDRKQALIIADAGLAQLKNHHPSQEKMLHMIKDTFIVLQRAYAARTDCPVKEQVEKIIWCLTEAGIPRYWNTQASRSEFSNCPLPEDTPKPFSLKQFKIAFYTLCIGLLFSSFVFLLEIISYKRCQKHILK</sequence>
<evidence type="ECO:0000256" key="6">
    <source>
        <dbReference type="ARBA" id="ARBA00023170"/>
    </source>
</evidence>
<dbReference type="InterPro" id="IPR052192">
    <property type="entry name" value="Insect_Ionotropic_Sensory_Rcpt"/>
</dbReference>
<evidence type="ECO:0000313" key="9">
    <source>
        <dbReference type="EMBL" id="ALA15326.1"/>
    </source>
</evidence>
<accession>A0A0K2D6R5</accession>
<reference evidence="9" key="2">
    <citation type="submission" date="2015-07" db="EMBL/GenBank/DDBJ databases">
        <authorList>
            <person name="Noorani M."/>
        </authorList>
    </citation>
    <scope>NUCLEOTIDE SEQUENCE</scope>
</reference>